<organism evidence="4 5">
    <name type="scientific">Bionectria ochroleuca</name>
    <name type="common">Gliocladium roseum</name>
    <dbReference type="NCBI Taxonomy" id="29856"/>
    <lineage>
        <taxon>Eukaryota</taxon>
        <taxon>Fungi</taxon>
        <taxon>Dikarya</taxon>
        <taxon>Ascomycota</taxon>
        <taxon>Pezizomycotina</taxon>
        <taxon>Sordariomycetes</taxon>
        <taxon>Hypocreomycetidae</taxon>
        <taxon>Hypocreales</taxon>
        <taxon>Bionectriaceae</taxon>
        <taxon>Clonostachys</taxon>
    </lineage>
</organism>
<feature type="repeat" description="ANK" evidence="3">
    <location>
        <begin position="346"/>
        <end position="378"/>
    </location>
</feature>
<evidence type="ECO:0000256" key="2">
    <source>
        <dbReference type="ARBA" id="ARBA00023043"/>
    </source>
</evidence>
<dbReference type="Proteomes" id="UP000766486">
    <property type="component" value="Unassembled WGS sequence"/>
</dbReference>
<dbReference type="Pfam" id="PF12796">
    <property type="entry name" value="Ank_2"/>
    <property type="match status" value="4"/>
</dbReference>
<feature type="repeat" description="ANK" evidence="3">
    <location>
        <begin position="413"/>
        <end position="445"/>
    </location>
</feature>
<feature type="repeat" description="ANK" evidence="3">
    <location>
        <begin position="545"/>
        <end position="577"/>
    </location>
</feature>
<feature type="repeat" description="ANK" evidence="3">
    <location>
        <begin position="379"/>
        <end position="412"/>
    </location>
</feature>
<feature type="repeat" description="ANK" evidence="3">
    <location>
        <begin position="245"/>
        <end position="277"/>
    </location>
</feature>
<dbReference type="Gene3D" id="1.25.40.20">
    <property type="entry name" value="Ankyrin repeat-containing domain"/>
    <property type="match status" value="5"/>
</dbReference>
<feature type="repeat" description="ANK" evidence="3">
    <location>
        <begin position="161"/>
        <end position="193"/>
    </location>
</feature>
<dbReference type="PROSITE" id="PS50088">
    <property type="entry name" value="ANK_REPEAT"/>
    <property type="match status" value="10"/>
</dbReference>
<dbReference type="PROSITE" id="PS50297">
    <property type="entry name" value="ANK_REP_REGION"/>
    <property type="match status" value="9"/>
</dbReference>
<proteinExistence type="predicted"/>
<feature type="repeat" description="ANK" evidence="3">
    <location>
        <begin position="512"/>
        <end position="544"/>
    </location>
</feature>
<sequence length="636" mass="69769">MSLSELPPELLQAISGNLASLTDVSALTRTNWHMFYVLIPQLYRRNHDLGSLIPLNLYRRIKSAVTWAIELNRPETIRRALTIGVDLVKLHHITLAIKLGRCQIFRDLWESKLEYGGFDGLDRDEYGEIPIILAAKSRHIEMARTLVETGRVNLEVEDEGRHPRPLLIACQDGNHELARLLLEHGANTTSPQPQHAPLTVAASTIKYKGRKLILGQRVGKNRDQYLETIRVLVQHGAQLEHKEVTGETALHIAVIKGLCDVVELLVSLGAEVDTRNSCGNTPLISNSLKFGGRADMTQLLLRLGADVSARNEGGNTALWMTRDTAEPVAIAKILLENGATMTADVEGNTPLHRSGRIASLELAELLLDHGADIHALNRQNQTPLHCIAEEKDAAKIVRLLVDEGASLTAVATGGETPLGCAIPHQPLDTIRYLLENGSDANTVTRSGCSALQHAIRSRAIEVTELLLHHGADLETFNYNGQGALHFVSMVGNIQLMEILIRYRVAINSRDAQGHTPLMCAIEGATSVNVDILLKNGAVVDERDDLLQTALHKAAKRGMVKAARTLLEHGADINAKDKDNQTPLHIAKISRRPKMVEILLEHGAECSIADCCEGDTVLDTARIPTSDVWAYGAYRSW</sequence>
<feature type="repeat" description="ANK" evidence="3">
    <location>
        <begin position="578"/>
        <end position="610"/>
    </location>
</feature>
<dbReference type="InterPro" id="IPR002110">
    <property type="entry name" value="Ankyrin_rpt"/>
</dbReference>
<protein>
    <recommendedName>
        <fullName evidence="6">F-box domain-containing protein</fullName>
    </recommendedName>
</protein>
<feature type="repeat" description="ANK" evidence="3">
    <location>
        <begin position="479"/>
        <end position="511"/>
    </location>
</feature>
<dbReference type="InterPro" id="IPR036770">
    <property type="entry name" value="Ankyrin_rpt-contain_sf"/>
</dbReference>
<dbReference type="SUPFAM" id="SSF48403">
    <property type="entry name" value="Ankyrin repeat"/>
    <property type="match status" value="2"/>
</dbReference>
<keyword evidence="2 3" id="KW-0040">ANK repeat</keyword>
<accession>A0ABY6U6M9</accession>
<keyword evidence="1" id="KW-0677">Repeat</keyword>
<evidence type="ECO:0000313" key="4">
    <source>
        <dbReference type="EMBL" id="VUC26770.1"/>
    </source>
</evidence>
<evidence type="ECO:0000256" key="3">
    <source>
        <dbReference type="PROSITE-ProRule" id="PRU00023"/>
    </source>
</evidence>
<gene>
    <name evidence="4" type="ORF">CLO192961_LOCUS194121</name>
</gene>
<dbReference type="SMART" id="SM00248">
    <property type="entry name" value="ANK"/>
    <property type="match status" value="15"/>
</dbReference>
<comment type="caution">
    <text evidence="4">The sequence shown here is derived from an EMBL/GenBank/DDBJ whole genome shotgun (WGS) entry which is preliminary data.</text>
</comment>
<dbReference type="PRINTS" id="PR01415">
    <property type="entry name" value="ANKYRIN"/>
</dbReference>
<dbReference type="PANTHER" id="PTHR24198:SF165">
    <property type="entry name" value="ANKYRIN REPEAT-CONTAINING PROTEIN-RELATED"/>
    <property type="match status" value="1"/>
</dbReference>
<feature type="repeat" description="ANK" evidence="3">
    <location>
        <begin position="446"/>
        <end position="478"/>
    </location>
</feature>
<dbReference type="Pfam" id="PF00023">
    <property type="entry name" value="Ank"/>
    <property type="match status" value="2"/>
</dbReference>
<dbReference type="PANTHER" id="PTHR24198">
    <property type="entry name" value="ANKYRIN REPEAT AND PROTEIN KINASE DOMAIN-CONTAINING PROTEIN"/>
    <property type="match status" value="1"/>
</dbReference>
<keyword evidence="5" id="KW-1185">Reference proteome</keyword>
<reference evidence="4 5" key="1">
    <citation type="submission" date="2019-06" db="EMBL/GenBank/DDBJ databases">
        <authorList>
            <person name="Broberg M."/>
        </authorList>
    </citation>
    <scope>NUCLEOTIDE SEQUENCE [LARGE SCALE GENOMIC DNA]</scope>
</reference>
<name>A0ABY6U6M9_BIOOC</name>
<dbReference type="EMBL" id="CABFNS010000755">
    <property type="protein sequence ID" value="VUC26770.1"/>
    <property type="molecule type" value="Genomic_DNA"/>
</dbReference>
<evidence type="ECO:0008006" key="6">
    <source>
        <dbReference type="Google" id="ProtNLM"/>
    </source>
</evidence>
<evidence type="ECO:0000256" key="1">
    <source>
        <dbReference type="ARBA" id="ARBA00022737"/>
    </source>
</evidence>
<evidence type="ECO:0000313" key="5">
    <source>
        <dbReference type="Proteomes" id="UP000766486"/>
    </source>
</evidence>